<evidence type="ECO:0000256" key="1">
    <source>
        <dbReference type="ARBA" id="ARBA00009437"/>
    </source>
</evidence>
<feature type="domain" description="HTH lysR-type" evidence="5">
    <location>
        <begin position="1"/>
        <end position="58"/>
    </location>
</feature>
<comment type="similarity">
    <text evidence="1">Belongs to the LysR transcriptional regulatory family.</text>
</comment>
<evidence type="ECO:0000313" key="7">
    <source>
        <dbReference type="Proteomes" id="UP000199520"/>
    </source>
</evidence>
<protein>
    <submittedName>
        <fullName evidence="6">DNA-binding transcriptional regulator, LysR family</fullName>
    </submittedName>
</protein>
<dbReference type="CDD" id="cd05466">
    <property type="entry name" value="PBP2_LTTR_substrate"/>
    <property type="match status" value="1"/>
</dbReference>
<keyword evidence="7" id="KW-1185">Reference proteome</keyword>
<dbReference type="GO" id="GO:0005829">
    <property type="term" value="C:cytosol"/>
    <property type="evidence" value="ECO:0007669"/>
    <property type="project" value="TreeGrafter"/>
</dbReference>
<proteinExistence type="inferred from homology"/>
<evidence type="ECO:0000256" key="4">
    <source>
        <dbReference type="ARBA" id="ARBA00023163"/>
    </source>
</evidence>
<dbReference type="InterPro" id="IPR036390">
    <property type="entry name" value="WH_DNA-bd_sf"/>
</dbReference>
<evidence type="ECO:0000259" key="5">
    <source>
        <dbReference type="PROSITE" id="PS50931"/>
    </source>
</evidence>
<dbReference type="SUPFAM" id="SSF53850">
    <property type="entry name" value="Periplasmic binding protein-like II"/>
    <property type="match status" value="1"/>
</dbReference>
<name>A0A1I4I2T7_9FIRM</name>
<dbReference type="Gene3D" id="3.40.190.290">
    <property type="match status" value="1"/>
</dbReference>
<dbReference type="GO" id="GO:0003677">
    <property type="term" value="F:DNA binding"/>
    <property type="evidence" value="ECO:0007669"/>
    <property type="project" value="UniProtKB-KW"/>
</dbReference>
<dbReference type="PANTHER" id="PTHR30419">
    <property type="entry name" value="HTH-TYPE TRANSCRIPTIONAL REGULATOR YBHD"/>
    <property type="match status" value="1"/>
</dbReference>
<dbReference type="STRING" id="1123291.SAMN04490355_100629"/>
<dbReference type="SUPFAM" id="SSF46785">
    <property type="entry name" value="Winged helix' DNA-binding domain"/>
    <property type="match status" value="1"/>
</dbReference>
<evidence type="ECO:0000313" key="6">
    <source>
        <dbReference type="EMBL" id="SFL48131.1"/>
    </source>
</evidence>
<dbReference type="InterPro" id="IPR050950">
    <property type="entry name" value="HTH-type_LysR_regulators"/>
</dbReference>
<dbReference type="Pfam" id="PF03466">
    <property type="entry name" value="LysR_substrate"/>
    <property type="match status" value="1"/>
</dbReference>
<keyword evidence="2" id="KW-0805">Transcription regulation</keyword>
<evidence type="ECO:0000256" key="2">
    <source>
        <dbReference type="ARBA" id="ARBA00023015"/>
    </source>
</evidence>
<dbReference type="FunFam" id="1.10.10.10:FF:000001">
    <property type="entry name" value="LysR family transcriptional regulator"/>
    <property type="match status" value="1"/>
</dbReference>
<dbReference type="Gene3D" id="1.10.10.10">
    <property type="entry name" value="Winged helix-like DNA-binding domain superfamily/Winged helix DNA-binding domain"/>
    <property type="match status" value="1"/>
</dbReference>
<organism evidence="6 7">
    <name type="scientific">Pelosinus propionicus DSM 13327</name>
    <dbReference type="NCBI Taxonomy" id="1123291"/>
    <lineage>
        <taxon>Bacteria</taxon>
        <taxon>Bacillati</taxon>
        <taxon>Bacillota</taxon>
        <taxon>Negativicutes</taxon>
        <taxon>Selenomonadales</taxon>
        <taxon>Sporomusaceae</taxon>
        <taxon>Pelosinus</taxon>
    </lineage>
</organism>
<dbReference type="PRINTS" id="PR00039">
    <property type="entry name" value="HTHLYSR"/>
</dbReference>
<dbReference type="PANTHER" id="PTHR30419:SF28">
    <property type="entry name" value="HTH-TYPE TRANSCRIPTIONAL REGULATOR BSDA"/>
    <property type="match status" value="1"/>
</dbReference>
<accession>A0A1I4I2T7</accession>
<sequence length="311" mass="34919">MEISQLKYMLTLAKHLNFSRAADEVCVTPSSLSQQIKKLEDELGVVLFGRTTRSVHLTPAGVEFIENAQKVLSQISEINVVMQKYIVGESGNISIGNCPALGAYGVTSLIASFQKTYPKISLQFYEAECFDLYPLLCNGKIDVAFLTAFDKCKPGKIPLESYPLVDDELVIIANTSHPFASREIIDLHEASQENFFSFSKSSGLYWDTIDACHLAGFEPRFSYETQYTDTILGLVSEGMGLAMLSSRTVTKNLQKNIAVIRFRPTKIRTLSVVFQKKQKPLPIILNFKNFFINWIKTNELRNTPFNSKSNV</sequence>
<gene>
    <name evidence="6" type="ORF">SAMN04490355_100629</name>
</gene>
<dbReference type="Pfam" id="PF00126">
    <property type="entry name" value="HTH_1"/>
    <property type="match status" value="1"/>
</dbReference>
<dbReference type="InterPro" id="IPR036388">
    <property type="entry name" value="WH-like_DNA-bd_sf"/>
</dbReference>
<dbReference type="AlphaFoldDB" id="A0A1I4I2T7"/>
<dbReference type="Proteomes" id="UP000199520">
    <property type="component" value="Unassembled WGS sequence"/>
</dbReference>
<reference evidence="7" key="1">
    <citation type="submission" date="2016-10" db="EMBL/GenBank/DDBJ databases">
        <authorList>
            <person name="Varghese N."/>
            <person name="Submissions S."/>
        </authorList>
    </citation>
    <scope>NUCLEOTIDE SEQUENCE [LARGE SCALE GENOMIC DNA]</scope>
    <source>
        <strain evidence="7">DSM 13327</strain>
    </source>
</reference>
<dbReference type="InterPro" id="IPR005119">
    <property type="entry name" value="LysR_subst-bd"/>
</dbReference>
<keyword evidence="3 6" id="KW-0238">DNA-binding</keyword>
<evidence type="ECO:0000256" key="3">
    <source>
        <dbReference type="ARBA" id="ARBA00023125"/>
    </source>
</evidence>
<dbReference type="InterPro" id="IPR000847">
    <property type="entry name" value="LysR_HTH_N"/>
</dbReference>
<dbReference type="GO" id="GO:0003700">
    <property type="term" value="F:DNA-binding transcription factor activity"/>
    <property type="evidence" value="ECO:0007669"/>
    <property type="project" value="InterPro"/>
</dbReference>
<keyword evidence="4" id="KW-0804">Transcription</keyword>
<dbReference type="PROSITE" id="PS50931">
    <property type="entry name" value="HTH_LYSR"/>
    <property type="match status" value="1"/>
</dbReference>
<dbReference type="EMBL" id="FOTS01000006">
    <property type="protein sequence ID" value="SFL48131.1"/>
    <property type="molecule type" value="Genomic_DNA"/>
</dbReference>